<dbReference type="Gramene" id="Pp3c7_17320V3.1">
    <property type="protein sequence ID" value="PAC:32924330.CDS.1"/>
    <property type="gene ID" value="Pp3c7_17320"/>
</dbReference>
<dbReference type="AlphaFoldDB" id="A0A2K1KC07"/>
<name>A0A2K1KC07_PHYPA</name>
<reference evidence="1 3" key="1">
    <citation type="journal article" date="2008" name="Science">
        <title>The Physcomitrella genome reveals evolutionary insights into the conquest of land by plants.</title>
        <authorList>
            <person name="Rensing S."/>
            <person name="Lang D."/>
            <person name="Zimmer A."/>
            <person name="Terry A."/>
            <person name="Salamov A."/>
            <person name="Shapiro H."/>
            <person name="Nishiyama T."/>
            <person name="Perroud P.-F."/>
            <person name="Lindquist E."/>
            <person name="Kamisugi Y."/>
            <person name="Tanahashi T."/>
            <person name="Sakakibara K."/>
            <person name="Fujita T."/>
            <person name="Oishi K."/>
            <person name="Shin-I T."/>
            <person name="Kuroki Y."/>
            <person name="Toyoda A."/>
            <person name="Suzuki Y."/>
            <person name="Hashimoto A."/>
            <person name="Yamaguchi K."/>
            <person name="Sugano A."/>
            <person name="Kohara Y."/>
            <person name="Fujiyama A."/>
            <person name="Anterola A."/>
            <person name="Aoki S."/>
            <person name="Ashton N."/>
            <person name="Barbazuk W.B."/>
            <person name="Barker E."/>
            <person name="Bennetzen J."/>
            <person name="Bezanilla M."/>
            <person name="Blankenship R."/>
            <person name="Cho S.H."/>
            <person name="Dutcher S."/>
            <person name="Estelle M."/>
            <person name="Fawcett J.A."/>
            <person name="Gundlach H."/>
            <person name="Hanada K."/>
            <person name="Heyl A."/>
            <person name="Hicks K.A."/>
            <person name="Hugh J."/>
            <person name="Lohr M."/>
            <person name="Mayer K."/>
            <person name="Melkozernov A."/>
            <person name="Murata T."/>
            <person name="Nelson D."/>
            <person name="Pils B."/>
            <person name="Prigge M."/>
            <person name="Reiss B."/>
            <person name="Renner T."/>
            <person name="Rombauts S."/>
            <person name="Rushton P."/>
            <person name="Sanderfoot A."/>
            <person name="Schween G."/>
            <person name="Shiu S.-H."/>
            <person name="Stueber K."/>
            <person name="Theodoulou F.L."/>
            <person name="Tu H."/>
            <person name="Van de Peer Y."/>
            <person name="Verrier P.J."/>
            <person name="Waters E."/>
            <person name="Wood A."/>
            <person name="Yang L."/>
            <person name="Cove D."/>
            <person name="Cuming A."/>
            <person name="Hasebe M."/>
            <person name="Lucas S."/>
            <person name="Mishler D.B."/>
            <person name="Reski R."/>
            <person name="Grigoriev I."/>
            <person name="Quatrano R.S."/>
            <person name="Boore J.L."/>
        </authorList>
    </citation>
    <scope>NUCLEOTIDE SEQUENCE [LARGE SCALE GENOMIC DNA]</scope>
    <source>
        <strain evidence="2 3">cv. Gransden 2004</strain>
    </source>
</reference>
<protein>
    <submittedName>
        <fullName evidence="1 2">Uncharacterized protein</fullName>
    </submittedName>
</protein>
<accession>A0A2K1KC07</accession>
<dbReference type="EMBL" id="ABEU02000007">
    <property type="protein sequence ID" value="PNR51303.1"/>
    <property type="molecule type" value="Genomic_DNA"/>
</dbReference>
<dbReference type="EnsemblPlants" id="Pp3c7_17320V3.2">
    <property type="protein sequence ID" value="PAC:32924331.CDS.1"/>
    <property type="gene ID" value="Pp3c7_17320"/>
</dbReference>
<reference evidence="1 3" key="2">
    <citation type="journal article" date="2018" name="Plant J.">
        <title>The Physcomitrella patens chromosome-scale assembly reveals moss genome structure and evolution.</title>
        <authorList>
            <person name="Lang D."/>
            <person name="Ullrich K.K."/>
            <person name="Murat F."/>
            <person name="Fuchs J."/>
            <person name="Jenkins J."/>
            <person name="Haas F.B."/>
            <person name="Piednoel M."/>
            <person name="Gundlach H."/>
            <person name="Van Bel M."/>
            <person name="Meyberg R."/>
            <person name="Vives C."/>
            <person name="Morata J."/>
            <person name="Symeonidi A."/>
            <person name="Hiss M."/>
            <person name="Muchero W."/>
            <person name="Kamisugi Y."/>
            <person name="Saleh O."/>
            <person name="Blanc G."/>
            <person name="Decker E.L."/>
            <person name="van Gessel N."/>
            <person name="Grimwood J."/>
            <person name="Hayes R.D."/>
            <person name="Graham S.W."/>
            <person name="Gunter L.E."/>
            <person name="McDaniel S.F."/>
            <person name="Hoernstein S.N.W."/>
            <person name="Larsson A."/>
            <person name="Li F.W."/>
            <person name="Perroud P.F."/>
            <person name="Phillips J."/>
            <person name="Ranjan P."/>
            <person name="Rokshar D.S."/>
            <person name="Rothfels C.J."/>
            <person name="Schneider L."/>
            <person name="Shu S."/>
            <person name="Stevenson D.W."/>
            <person name="Thummler F."/>
            <person name="Tillich M."/>
            <person name="Villarreal Aguilar J.C."/>
            <person name="Widiez T."/>
            <person name="Wong G.K."/>
            <person name="Wymore A."/>
            <person name="Zhang Y."/>
            <person name="Zimmer A.D."/>
            <person name="Quatrano R.S."/>
            <person name="Mayer K.F.X."/>
            <person name="Goodstein D."/>
            <person name="Casacuberta J.M."/>
            <person name="Vandepoele K."/>
            <person name="Reski R."/>
            <person name="Cuming A.C."/>
            <person name="Tuskan G.A."/>
            <person name="Maumus F."/>
            <person name="Salse J."/>
            <person name="Schmutz J."/>
            <person name="Rensing S.A."/>
        </authorList>
    </citation>
    <scope>NUCLEOTIDE SEQUENCE [LARGE SCALE GENOMIC DNA]</scope>
    <source>
        <strain evidence="2 3">cv. Gransden 2004</strain>
    </source>
</reference>
<dbReference type="Proteomes" id="UP000006727">
    <property type="component" value="Chromosome 7"/>
</dbReference>
<reference evidence="2" key="3">
    <citation type="submission" date="2020-12" db="UniProtKB">
        <authorList>
            <consortium name="EnsemblPlants"/>
        </authorList>
    </citation>
    <scope>IDENTIFICATION</scope>
</reference>
<gene>
    <name evidence="1" type="ORF">PHYPA_010489</name>
</gene>
<evidence type="ECO:0000313" key="2">
    <source>
        <dbReference type="EnsemblPlants" id="PAC:32924330.CDS.1"/>
    </source>
</evidence>
<evidence type="ECO:0000313" key="3">
    <source>
        <dbReference type="Proteomes" id="UP000006727"/>
    </source>
</evidence>
<organism evidence="1">
    <name type="scientific">Physcomitrium patens</name>
    <name type="common">Spreading-leaved earth moss</name>
    <name type="synonym">Physcomitrella patens</name>
    <dbReference type="NCBI Taxonomy" id="3218"/>
    <lineage>
        <taxon>Eukaryota</taxon>
        <taxon>Viridiplantae</taxon>
        <taxon>Streptophyta</taxon>
        <taxon>Embryophyta</taxon>
        <taxon>Bryophyta</taxon>
        <taxon>Bryophytina</taxon>
        <taxon>Bryopsida</taxon>
        <taxon>Funariidae</taxon>
        <taxon>Funariales</taxon>
        <taxon>Funariaceae</taxon>
        <taxon>Physcomitrium</taxon>
    </lineage>
</organism>
<keyword evidence="3" id="KW-1185">Reference proteome</keyword>
<proteinExistence type="predicted"/>
<sequence length="51" mass="6277">MWIIFINNPSHNLHNKVKDLKDFVNSFHNIPILQVLKYRTYFMFINYTQYG</sequence>
<evidence type="ECO:0000313" key="1">
    <source>
        <dbReference type="EMBL" id="PNR51303.1"/>
    </source>
</evidence>
<dbReference type="InParanoid" id="A0A2K1KC07"/>
<dbReference type="Gramene" id="Pp3c7_17320V3.2">
    <property type="protein sequence ID" value="PAC:32924331.CDS.1"/>
    <property type="gene ID" value="Pp3c7_17320"/>
</dbReference>
<dbReference type="EnsemblPlants" id="Pp3c7_17320V3.1">
    <property type="protein sequence ID" value="PAC:32924330.CDS.1"/>
    <property type="gene ID" value="Pp3c7_17320"/>
</dbReference>